<dbReference type="PROSITE" id="PS51318">
    <property type="entry name" value="TAT"/>
    <property type="match status" value="1"/>
</dbReference>
<dbReference type="PROSITE" id="PS00080">
    <property type="entry name" value="MULTICOPPER_OXIDASE2"/>
    <property type="match status" value="1"/>
</dbReference>
<dbReference type="InterPro" id="IPR011707">
    <property type="entry name" value="Cu-oxidase-like_N"/>
</dbReference>
<proteinExistence type="predicted"/>
<protein>
    <submittedName>
        <fullName evidence="7">Multicopper oxidase type 3</fullName>
    </submittedName>
</protein>
<dbReference type="PANTHER" id="PTHR11709">
    <property type="entry name" value="MULTI-COPPER OXIDASE"/>
    <property type="match status" value="1"/>
</dbReference>
<feature type="domain" description="Plastocyanin-like" evidence="4">
    <location>
        <begin position="222"/>
        <end position="311"/>
    </location>
</feature>
<evidence type="ECO:0000256" key="2">
    <source>
        <dbReference type="ARBA" id="ARBA00023002"/>
    </source>
</evidence>
<dbReference type="InterPro" id="IPR002355">
    <property type="entry name" value="Cu_oxidase_Cu_BS"/>
</dbReference>
<dbReference type="Pfam" id="PF00394">
    <property type="entry name" value="Cu-oxidase"/>
    <property type="match status" value="1"/>
</dbReference>
<evidence type="ECO:0000313" key="7">
    <source>
        <dbReference type="EMBL" id="AEA28922.1"/>
    </source>
</evidence>
<dbReference type="GO" id="GO:0016491">
    <property type="term" value="F:oxidoreductase activity"/>
    <property type="evidence" value="ECO:0007669"/>
    <property type="project" value="UniProtKB-KW"/>
</dbReference>
<geneLocation type="plasmid" evidence="7 8">
    <name>pPSED01</name>
</geneLocation>
<evidence type="ECO:0000259" key="4">
    <source>
        <dbReference type="Pfam" id="PF00394"/>
    </source>
</evidence>
<dbReference type="CDD" id="cd13900">
    <property type="entry name" value="CuRO_3_Tth-MCO_like"/>
    <property type="match status" value="1"/>
</dbReference>
<dbReference type="AlphaFoldDB" id="F2L6M8"/>
<dbReference type="Pfam" id="PF07732">
    <property type="entry name" value="Cu-oxidase_3"/>
    <property type="match status" value="1"/>
</dbReference>
<keyword evidence="7" id="KW-0614">Plasmid</keyword>
<evidence type="ECO:0000256" key="1">
    <source>
        <dbReference type="ARBA" id="ARBA00022723"/>
    </source>
</evidence>
<dbReference type="InterPro" id="IPR045087">
    <property type="entry name" value="Cu-oxidase_fam"/>
</dbReference>
<keyword evidence="8" id="KW-1185">Reference proteome</keyword>
<dbReference type="Gene3D" id="2.60.40.420">
    <property type="entry name" value="Cupredoxins - blue copper proteins"/>
    <property type="match status" value="3"/>
</dbReference>
<gene>
    <name evidence="7" type="ordered locus">Psed_6851</name>
</gene>
<reference evidence="7 8" key="1">
    <citation type="journal article" date="2011" name="J. Bacteriol.">
        <title>Genome sequence of the 1,4-dioxane-degrading Pseudonocardia dioxanivorans strain CB1190.</title>
        <authorList>
            <person name="Sales C.M."/>
            <person name="Mahendra S."/>
            <person name="Grostern A."/>
            <person name="Parales R.E."/>
            <person name="Goodwin L.A."/>
            <person name="Woyke T."/>
            <person name="Nolan M."/>
            <person name="Lapidus A."/>
            <person name="Chertkov O."/>
            <person name="Ovchinnikova G."/>
            <person name="Sczyrba A."/>
            <person name="Alvarez-Cohen L."/>
        </authorList>
    </citation>
    <scope>NUCLEOTIDE SEQUENCE [LARGE SCALE GENOMIC DNA]</scope>
    <source>
        <strain evidence="8">ATCC 55486 / DSM 44775 / JCM 13855 / CB1190</strain>
    </source>
</reference>
<dbReference type="OrthoDB" id="345021at2"/>
<dbReference type="EMBL" id="CP002594">
    <property type="protein sequence ID" value="AEA28922.1"/>
    <property type="molecule type" value="Genomic_DNA"/>
</dbReference>
<keyword evidence="1" id="KW-0479">Metal-binding</keyword>
<organism evidence="7 8">
    <name type="scientific">Pseudonocardia dioxanivorans (strain ATCC 55486 / DSM 44775 / JCM 13855 / CB1190)</name>
    <dbReference type="NCBI Taxonomy" id="675635"/>
    <lineage>
        <taxon>Bacteria</taxon>
        <taxon>Bacillati</taxon>
        <taxon>Actinomycetota</taxon>
        <taxon>Actinomycetes</taxon>
        <taxon>Pseudonocardiales</taxon>
        <taxon>Pseudonocardiaceae</taxon>
        <taxon>Pseudonocardia</taxon>
    </lineage>
</organism>
<dbReference type="eggNOG" id="COG2132">
    <property type="taxonomic scope" value="Bacteria"/>
</dbReference>
<dbReference type="KEGG" id="pdx:Psed_6851"/>
<dbReference type="Pfam" id="PF07731">
    <property type="entry name" value="Cu-oxidase_2"/>
    <property type="match status" value="1"/>
</dbReference>
<dbReference type="InterPro" id="IPR008972">
    <property type="entry name" value="Cupredoxin"/>
</dbReference>
<keyword evidence="2" id="KW-0560">Oxidoreductase</keyword>
<feature type="domain" description="Plastocyanin-like" evidence="6">
    <location>
        <begin position="76"/>
        <end position="183"/>
    </location>
</feature>
<dbReference type="CDD" id="cd13881">
    <property type="entry name" value="CuRO_2_McoC_like"/>
    <property type="match status" value="1"/>
</dbReference>
<dbReference type="PANTHER" id="PTHR11709:SF2">
    <property type="entry name" value="MULTICOPPER OXIDASE LPR1"/>
    <property type="match status" value="1"/>
</dbReference>
<evidence type="ECO:0000259" key="5">
    <source>
        <dbReference type="Pfam" id="PF07731"/>
    </source>
</evidence>
<feature type="region of interest" description="Disordered" evidence="3">
    <location>
        <begin position="114"/>
        <end position="133"/>
    </location>
</feature>
<dbReference type="HOGENOM" id="CLU_009100_2_1_11"/>
<evidence type="ECO:0000259" key="6">
    <source>
        <dbReference type="Pfam" id="PF07732"/>
    </source>
</evidence>
<dbReference type="InterPro" id="IPR006311">
    <property type="entry name" value="TAT_signal"/>
</dbReference>
<sequence length="484" mass="51081">MTSAPISRRRAIVLGGLGAAAVATGATGWIATGAGAGSRLRPADTGAELRQPQVLDSRAGRLQVELTAAAGVRLAGRDTRGLGYNATAPGPTLRVRPGDELAVRLTNRLDEPTNLHTHGLRVSPETNSDNPFLRVDPGTSFDYLYRIPSDHPAGTYWYHPHHHGMVANQIFGGLVGALLVAPPGPDPDLPVVEDRVLVVTDTTLDGDGGLVEVNAMDRAMGRQGELVLVNGQHQPTIPAAPGATQRWRIVNGCVSRVLSIRLDAHQLVRVAQDGTFLPAPVAADRVMLAPGNRVDVIVRPTGTGHFPLIADAVDRGGMGGMGGGTATSGPITLATMVSSGAPVTAPSLPSALPAEEPAAGPVTGRRRVAFQMGMGGMAFTIDGRTFDPERDDQTVTLGAIEEWTIDNPGPLAHPFHLHVWPFTVLDYSDATLPTGVPQDVVLVPARGWVRLRIPFTTYSGRSVYHCHILDHEDAGMMATVNVRP</sequence>
<dbReference type="RefSeq" id="WP_013678814.1">
    <property type="nucleotide sequence ID" value="NC_015314.1"/>
</dbReference>
<evidence type="ECO:0000313" key="8">
    <source>
        <dbReference type="Proteomes" id="UP000007809"/>
    </source>
</evidence>
<dbReference type="InterPro" id="IPR011706">
    <property type="entry name" value="Cu-oxidase_C"/>
</dbReference>
<dbReference type="InterPro" id="IPR001117">
    <property type="entry name" value="Cu-oxidase_2nd"/>
</dbReference>
<dbReference type="GO" id="GO:0005507">
    <property type="term" value="F:copper ion binding"/>
    <property type="evidence" value="ECO:0007669"/>
    <property type="project" value="InterPro"/>
</dbReference>
<feature type="domain" description="Plastocyanin-like" evidence="5">
    <location>
        <begin position="372"/>
        <end position="483"/>
    </location>
</feature>
<dbReference type="SUPFAM" id="SSF49503">
    <property type="entry name" value="Cupredoxins"/>
    <property type="match status" value="3"/>
</dbReference>
<evidence type="ECO:0000256" key="3">
    <source>
        <dbReference type="SAM" id="MobiDB-lite"/>
    </source>
</evidence>
<dbReference type="Proteomes" id="UP000007809">
    <property type="component" value="Plasmid pPSED01"/>
</dbReference>
<accession>F2L6M8</accession>
<dbReference type="CDD" id="cd13853">
    <property type="entry name" value="CuRO_1_Tth-MCO_like"/>
    <property type="match status" value="1"/>
</dbReference>
<name>F2L6M8_PSEUX</name>